<reference evidence="3" key="1">
    <citation type="submission" date="2019-06" db="EMBL/GenBank/DDBJ databases">
        <title>Draft genome sequence of the griseofulvin-producing fungus Xylaria cubensis strain G536.</title>
        <authorList>
            <person name="Mead M.E."/>
            <person name="Raja H.A."/>
            <person name="Steenwyk J.L."/>
            <person name="Knowles S.L."/>
            <person name="Oberlies N.H."/>
            <person name="Rokas A."/>
        </authorList>
    </citation>
    <scope>NUCLEOTIDE SEQUENCE [LARGE SCALE GENOMIC DNA]</scope>
    <source>
        <strain evidence="3">G536</strain>
    </source>
</reference>
<gene>
    <name evidence="2" type="ORF">FHL15_006769</name>
</gene>
<evidence type="ECO:0000313" key="2">
    <source>
        <dbReference type="EMBL" id="TRX92383.1"/>
    </source>
</evidence>
<evidence type="ECO:0008006" key="4">
    <source>
        <dbReference type="Google" id="ProtNLM"/>
    </source>
</evidence>
<feature type="signal peptide" evidence="1">
    <location>
        <begin position="1"/>
        <end position="18"/>
    </location>
</feature>
<dbReference type="OrthoDB" id="3490397at2759"/>
<feature type="chain" id="PRO_5022079596" description="AA1-like domain-containing protein" evidence="1">
    <location>
        <begin position="19"/>
        <end position="137"/>
    </location>
</feature>
<proteinExistence type="predicted"/>
<evidence type="ECO:0000256" key="1">
    <source>
        <dbReference type="SAM" id="SignalP"/>
    </source>
</evidence>
<sequence length="137" mass="14342">MHTSFLTAIAALATSTVAAPLEAREGYATWSATDVTTHVAHIQIGSKFHLTAPAGYVSDAPAFDVICDVSILDDPEIQPCVFNSEQATGSKVEAAWSTTDAPVTVYHTFGSTKVWGSSGALAFNADFMIDVMNVGSA</sequence>
<name>A0A553HWR1_9PEZI</name>
<comment type="caution">
    <text evidence="2">The sequence shown here is derived from an EMBL/GenBank/DDBJ whole genome shotgun (WGS) entry which is preliminary data.</text>
</comment>
<dbReference type="Proteomes" id="UP000319160">
    <property type="component" value="Unassembled WGS sequence"/>
</dbReference>
<organism evidence="2 3">
    <name type="scientific">Xylaria flabelliformis</name>
    <dbReference type="NCBI Taxonomy" id="2512241"/>
    <lineage>
        <taxon>Eukaryota</taxon>
        <taxon>Fungi</taxon>
        <taxon>Dikarya</taxon>
        <taxon>Ascomycota</taxon>
        <taxon>Pezizomycotina</taxon>
        <taxon>Sordariomycetes</taxon>
        <taxon>Xylariomycetidae</taxon>
        <taxon>Xylariales</taxon>
        <taxon>Xylariaceae</taxon>
        <taxon>Xylaria</taxon>
    </lineage>
</organism>
<protein>
    <recommendedName>
        <fullName evidence="4">AA1-like domain-containing protein</fullName>
    </recommendedName>
</protein>
<keyword evidence="3" id="KW-1185">Reference proteome</keyword>
<dbReference type="AlphaFoldDB" id="A0A553HWR1"/>
<keyword evidence="1" id="KW-0732">Signal</keyword>
<dbReference type="EMBL" id="VFLP01000037">
    <property type="protein sequence ID" value="TRX92383.1"/>
    <property type="molecule type" value="Genomic_DNA"/>
</dbReference>
<accession>A0A553HWR1</accession>
<evidence type="ECO:0000313" key="3">
    <source>
        <dbReference type="Proteomes" id="UP000319160"/>
    </source>
</evidence>